<name>A0ABR4ZYD0_9BACT</name>
<gene>
    <name evidence="2" type="ORF">A946_00535</name>
</gene>
<comment type="caution">
    <text evidence="2">The sequence shown here is derived from an EMBL/GenBank/DDBJ whole genome shotgun (WGS) entry which is preliminary data.</text>
</comment>
<keyword evidence="3" id="KW-1185">Reference proteome</keyword>
<keyword evidence="1" id="KW-1133">Transmembrane helix</keyword>
<protein>
    <submittedName>
        <fullName evidence="2">Uncharacterized protein</fullName>
    </submittedName>
</protein>
<feature type="transmembrane region" description="Helical" evidence="1">
    <location>
        <begin position="36"/>
        <end position="54"/>
    </location>
</feature>
<dbReference type="EMBL" id="JQNX01000001">
    <property type="protein sequence ID" value="KIE59250.1"/>
    <property type="molecule type" value="Genomic_DNA"/>
</dbReference>
<evidence type="ECO:0000256" key="1">
    <source>
        <dbReference type="SAM" id="Phobius"/>
    </source>
</evidence>
<organism evidence="2 3">
    <name type="scientific">Methylacidiphilum kamchatkense Kam1</name>
    <dbReference type="NCBI Taxonomy" id="1202785"/>
    <lineage>
        <taxon>Bacteria</taxon>
        <taxon>Pseudomonadati</taxon>
        <taxon>Verrucomicrobiota</taxon>
        <taxon>Methylacidiphilae</taxon>
        <taxon>Methylacidiphilales</taxon>
        <taxon>Methylacidiphilaceae</taxon>
        <taxon>Methylacidiphilum (ex Ratnadevi et al. 2023)</taxon>
    </lineage>
</organism>
<keyword evidence="1" id="KW-0812">Transmembrane</keyword>
<proteinExistence type="predicted"/>
<feature type="transmembrane region" description="Helical" evidence="1">
    <location>
        <begin position="60"/>
        <end position="78"/>
    </location>
</feature>
<evidence type="ECO:0000313" key="3">
    <source>
        <dbReference type="Proteomes" id="UP000031594"/>
    </source>
</evidence>
<evidence type="ECO:0000313" key="2">
    <source>
        <dbReference type="EMBL" id="KIE59250.1"/>
    </source>
</evidence>
<accession>A0ABR4ZYD0</accession>
<reference evidence="2 3" key="1">
    <citation type="submission" date="2014-08" db="EMBL/GenBank/DDBJ databases">
        <title>Methylacidiphilum kamchatkense strain Kam1 draft genome sequence.</title>
        <authorList>
            <person name="Birkeland N.-K."/>
            <person name="Erikstad H.A."/>
        </authorList>
    </citation>
    <scope>NUCLEOTIDE SEQUENCE [LARGE SCALE GENOMIC DNA]</scope>
    <source>
        <strain evidence="2 3">Kam1</strain>
    </source>
</reference>
<dbReference type="Proteomes" id="UP000031594">
    <property type="component" value="Unassembled WGS sequence"/>
</dbReference>
<sequence>MSLISSVGFLNKFESLGSAFKSSTVQRKKGKRKLSASHYASCIFSYLLFAYLLYRLPMLLGSIPRLFFFCFIPASAVLNPMKPFPKTLGLPASYLLSSCYRRKKK</sequence>
<keyword evidence="1" id="KW-0472">Membrane</keyword>